<dbReference type="PRINTS" id="PR01576">
    <property type="entry name" value="PDEFORMYLASE"/>
</dbReference>
<feature type="binding site" evidence="4">
    <location>
        <position position="137"/>
    </location>
    <ligand>
        <name>Fe cation</name>
        <dbReference type="ChEBI" id="CHEBI:24875"/>
    </ligand>
</feature>
<dbReference type="PANTHER" id="PTHR10458">
    <property type="entry name" value="PEPTIDE DEFORMYLASE"/>
    <property type="match status" value="1"/>
</dbReference>
<reference evidence="5 6" key="1">
    <citation type="submission" date="2014-04" db="EMBL/GenBank/DDBJ databases">
        <title>Characterization and application of a salt tolerant electro-active bacterium.</title>
        <authorList>
            <person name="Yang L."/>
            <person name="Wei S."/>
            <person name="Tay Q.X.M."/>
        </authorList>
    </citation>
    <scope>NUCLEOTIDE SEQUENCE [LARGE SCALE GENOMIC DNA]</scope>
    <source>
        <strain evidence="5 6">LY1</strain>
    </source>
</reference>
<dbReference type="EC" id="3.5.1.88" evidence="4"/>
<dbReference type="AlphaFoldDB" id="A0A074KZ75"/>
<dbReference type="HAMAP" id="MF_00163">
    <property type="entry name" value="Pep_deformylase"/>
    <property type="match status" value="1"/>
</dbReference>
<feature type="binding site" evidence="4">
    <location>
        <position position="141"/>
    </location>
    <ligand>
        <name>Fe cation</name>
        <dbReference type="ChEBI" id="CHEBI:24875"/>
    </ligand>
</feature>
<feature type="binding site" evidence="4">
    <location>
        <position position="95"/>
    </location>
    <ligand>
        <name>Fe cation</name>
        <dbReference type="ChEBI" id="CHEBI:24875"/>
    </ligand>
</feature>
<dbReference type="PANTHER" id="PTHR10458:SF22">
    <property type="entry name" value="PEPTIDE DEFORMYLASE"/>
    <property type="match status" value="1"/>
</dbReference>
<keyword evidence="2 4" id="KW-0479">Metal-binding</keyword>
<dbReference type="InterPro" id="IPR036821">
    <property type="entry name" value="Peptide_deformylase_sf"/>
</dbReference>
<keyword evidence="3 4" id="KW-0378">Hydrolase</keyword>
<name>A0A074KZ75_9BACT</name>
<dbReference type="Gene3D" id="3.90.45.10">
    <property type="entry name" value="Peptide deformylase"/>
    <property type="match status" value="1"/>
</dbReference>
<comment type="caution">
    <text evidence="5">The sequence shown here is derived from an EMBL/GenBank/DDBJ whole genome shotgun (WGS) entry which is preliminary data.</text>
</comment>
<comment type="catalytic activity">
    <reaction evidence="4">
        <text>N-terminal N-formyl-L-methionyl-[peptide] + H2O = N-terminal L-methionyl-[peptide] + formate</text>
        <dbReference type="Rhea" id="RHEA:24420"/>
        <dbReference type="Rhea" id="RHEA-COMP:10639"/>
        <dbReference type="Rhea" id="RHEA-COMP:10640"/>
        <dbReference type="ChEBI" id="CHEBI:15377"/>
        <dbReference type="ChEBI" id="CHEBI:15740"/>
        <dbReference type="ChEBI" id="CHEBI:49298"/>
        <dbReference type="ChEBI" id="CHEBI:64731"/>
        <dbReference type="EC" id="3.5.1.88"/>
    </reaction>
</comment>
<protein>
    <recommendedName>
        <fullName evidence="4">Peptide deformylase</fullName>
        <shortName evidence="4">PDF</shortName>
        <ecNumber evidence="4">3.5.1.88</ecNumber>
    </recommendedName>
    <alternativeName>
        <fullName evidence="4">Polypeptide deformylase</fullName>
    </alternativeName>
</protein>
<dbReference type="STRING" id="1048983.EL17_15000"/>
<comment type="function">
    <text evidence="4">Removes the formyl group from the N-terminal Met of newly synthesized proteins. Requires at least a dipeptide for an efficient rate of reaction. N-terminal L-methionine is a prerequisite for activity but the enzyme has broad specificity at other positions.</text>
</comment>
<evidence type="ECO:0000256" key="2">
    <source>
        <dbReference type="ARBA" id="ARBA00022723"/>
    </source>
</evidence>
<proteinExistence type="inferred from homology"/>
<keyword evidence="4" id="KW-0648">Protein biosynthesis</keyword>
<dbReference type="OrthoDB" id="9784988at2"/>
<dbReference type="Proteomes" id="UP000027821">
    <property type="component" value="Unassembled WGS sequence"/>
</dbReference>
<dbReference type="GO" id="GO:0046872">
    <property type="term" value="F:metal ion binding"/>
    <property type="evidence" value="ECO:0007669"/>
    <property type="project" value="UniProtKB-KW"/>
</dbReference>
<evidence type="ECO:0000313" key="6">
    <source>
        <dbReference type="Proteomes" id="UP000027821"/>
    </source>
</evidence>
<dbReference type="SUPFAM" id="SSF56420">
    <property type="entry name" value="Peptide deformylase"/>
    <property type="match status" value="1"/>
</dbReference>
<dbReference type="EMBL" id="JMIH01000023">
    <property type="protein sequence ID" value="KEO72928.1"/>
    <property type="molecule type" value="Genomic_DNA"/>
</dbReference>
<evidence type="ECO:0000313" key="5">
    <source>
        <dbReference type="EMBL" id="KEO72928.1"/>
    </source>
</evidence>
<gene>
    <name evidence="4" type="primary">def</name>
    <name evidence="5" type="ORF">EL17_15000</name>
</gene>
<comment type="cofactor">
    <cofactor evidence="4">
        <name>Fe(2+)</name>
        <dbReference type="ChEBI" id="CHEBI:29033"/>
    </cofactor>
    <text evidence="4">Binds 1 Fe(2+) ion.</text>
</comment>
<keyword evidence="6" id="KW-1185">Reference proteome</keyword>
<evidence type="ECO:0000256" key="3">
    <source>
        <dbReference type="ARBA" id="ARBA00022801"/>
    </source>
</evidence>
<comment type="similarity">
    <text evidence="1 4">Belongs to the polypeptide deformylase family.</text>
</comment>
<dbReference type="CDD" id="cd00487">
    <property type="entry name" value="Pep_deformylase"/>
    <property type="match status" value="1"/>
</dbReference>
<organism evidence="5 6">
    <name type="scientific">Anditalea andensis</name>
    <dbReference type="NCBI Taxonomy" id="1048983"/>
    <lineage>
        <taxon>Bacteria</taxon>
        <taxon>Pseudomonadati</taxon>
        <taxon>Bacteroidota</taxon>
        <taxon>Cytophagia</taxon>
        <taxon>Cytophagales</taxon>
        <taxon>Cytophagaceae</taxon>
        <taxon>Anditalea</taxon>
    </lineage>
</organism>
<evidence type="ECO:0000256" key="1">
    <source>
        <dbReference type="ARBA" id="ARBA00010759"/>
    </source>
</evidence>
<dbReference type="PIRSF" id="PIRSF004749">
    <property type="entry name" value="Pep_def"/>
    <property type="match status" value="1"/>
</dbReference>
<sequence length="179" mass="21113">MKSVNDILKLGDPRLYETCEEVREEELPQVSQWVQDLHEAMEDIREKYAFGRGIAAPQLGIMKRLFYLHLDKTYIIINPDIVQPSEKMIELWDDCMSFPNLLVKIRRHESLTLRYKDENWADHEWHVSGALSELIQHEYDHLEGVLCTMRAIDEKSFKWRGQDDLAETGTGKKVLRRNN</sequence>
<dbReference type="GO" id="GO:0042586">
    <property type="term" value="F:peptide deformylase activity"/>
    <property type="evidence" value="ECO:0007669"/>
    <property type="project" value="UniProtKB-UniRule"/>
</dbReference>
<feature type="active site" evidence="4">
    <location>
        <position position="138"/>
    </location>
</feature>
<dbReference type="eggNOG" id="COG0242">
    <property type="taxonomic scope" value="Bacteria"/>
</dbReference>
<dbReference type="RefSeq" id="WP_051720026.1">
    <property type="nucleotide sequence ID" value="NZ_JMIH01000023.1"/>
</dbReference>
<keyword evidence="4" id="KW-0408">Iron</keyword>
<dbReference type="GO" id="GO:0006412">
    <property type="term" value="P:translation"/>
    <property type="evidence" value="ECO:0007669"/>
    <property type="project" value="UniProtKB-UniRule"/>
</dbReference>
<dbReference type="InterPro" id="IPR023635">
    <property type="entry name" value="Peptide_deformylase"/>
</dbReference>
<dbReference type="Pfam" id="PF01327">
    <property type="entry name" value="Pep_deformylase"/>
    <property type="match status" value="1"/>
</dbReference>
<accession>A0A074KZ75</accession>
<evidence type="ECO:0000256" key="4">
    <source>
        <dbReference type="HAMAP-Rule" id="MF_00163"/>
    </source>
</evidence>